<dbReference type="SUPFAM" id="SSF55729">
    <property type="entry name" value="Acyl-CoA N-acyltransferases (Nat)"/>
    <property type="match status" value="1"/>
</dbReference>
<feature type="transmembrane region" description="Helical" evidence="3">
    <location>
        <begin position="80"/>
        <end position="100"/>
    </location>
</feature>
<evidence type="ECO:0000256" key="1">
    <source>
        <dbReference type="ARBA" id="ARBA00022679"/>
    </source>
</evidence>
<keyword evidence="6" id="KW-1185">Reference proteome</keyword>
<protein>
    <submittedName>
        <fullName evidence="5">Diamine acetyltransferase</fullName>
    </submittedName>
</protein>
<dbReference type="GO" id="GO:0008080">
    <property type="term" value="F:N-acetyltransferase activity"/>
    <property type="evidence" value="ECO:0007669"/>
    <property type="project" value="UniProtKB-ARBA"/>
</dbReference>
<evidence type="ECO:0000313" key="5">
    <source>
        <dbReference type="EMBL" id="KAL2487903.1"/>
    </source>
</evidence>
<dbReference type="PANTHER" id="PTHR10545">
    <property type="entry name" value="DIAMINE N-ACETYLTRANSFERASE"/>
    <property type="match status" value="1"/>
</dbReference>
<reference evidence="6" key="1">
    <citation type="submission" date="2024-07" db="EMBL/GenBank/DDBJ databases">
        <title>Two chromosome-level genome assemblies of Korean endemic species Abeliophyllum distichum and Forsythia ovata (Oleaceae).</title>
        <authorList>
            <person name="Jang H."/>
        </authorList>
    </citation>
    <scope>NUCLEOTIDE SEQUENCE [LARGE SCALE GENOMIC DNA]</scope>
</reference>
<dbReference type="Gene3D" id="3.40.630.30">
    <property type="match status" value="1"/>
</dbReference>
<accession>A0ABD1RHS6</accession>
<dbReference type="Pfam" id="PF00583">
    <property type="entry name" value="Acetyltransf_1"/>
    <property type="match status" value="1"/>
</dbReference>
<dbReference type="PANTHER" id="PTHR10545:SF29">
    <property type="entry name" value="GH14572P-RELATED"/>
    <property type="match status" value="1"/>
</dbReference>
<gene>
    <name evidence="5" type="ORF">Fot_41195</name>
</gene>
<dbReference type="InterPro" id="IPR000182">
    <property type="entry name" value="GNAT_dom"/>
</dbReference>
<dbReference type="InterPro" id="IPR051016">
    <property type="entry name" value="Diverse_Substrate_AcTransf"/>
</dbReference>
<dbReference type="Proteomes" id="UP001604277">
    <property type="component" value="Unassembled WGS sequence"/>
</dbReference>
<keyword evidence="3" id="KW-0812">Transmembrane</keyword>
<comment type="caution">
    <text evidence="5">The sequence shown here is derived from an EMBL/GenBank/DDBJ whole genome shotgun (WGS) entry which is preliminary data.</text>
</comment>
<dbReference type="InterPro" id="IPR016181">
    <property type="entry name" value="Acyl_CoA_acyltransferase"/>
</dbReference>
<organism evidence="5 6">
    <name type="scientific">Forsythia ovata</name>
    <dbReference type="NCBI Taxonomy" id="205694"/>
    <lineage>
        <taxon>Eukaryota</taxon>
        <taxon>Viridiplantae</taxon>
        <taxon>Streptophyta</taxon>
        <taxon>Embryophyta</taxon>
        <taxon>Tracheophyta</taxon>
        <taxon>Spermatophyta</taxon>
        <taxon>Magnoliopsida</taxon>
        <taxon>eudicotyledons</taxon>
        <taxon>Gunneridae</taxon>
        <taxon>Pentapetalae</taxon>
        <taxon>asterids</taxon>
        <taxon>lamiids</taxon>
        <taxon>Lamiales</taxon>
        <taxon>Oleaceae</taxon>
        <taxon>Forsythieae</taxon>
        <taxon>Forsythia</taxon>
    </lineage>
</organism>
<keyword evidence="1" id="KW-0808">Transferase</keyword>
<sequence>MGRCRLSGTKSRTCSPSNKSKIQKFMMSTYQKFKKLPATPSLPASALPPYMTSSTCINLSTKWLFSSTSPTSARPPQSHSLILSFSHALLSILLPLLFFFSSFLTRHSLSQFTPILKSIHLELPIEDPEREAFRSKTIDVNVLGNDVIVVGFVLFFSNYSTFLAKPMLYIENIFVRECYRRKGLWKILLSAVVSQTVKMGYRKVEWVVLDSNVNAITFYKQMQAHILLEWIICRLSGDAL</sequence>
<evidence type="ECO:0000256" key="3">
    <source>
        <dbReference type="SAM" id="Phobius"/>
    </source>
</evidence>
<feature type="domain" description="N-acetyltransferase" evidence="4">
    <location>
        <begin position="99"/>
        <end position="240"/>
    </location>
</feature>
<keyword evidence="3" id="KW-0472">Membrane</keyword>
<evidence type="ECO:0000313" key="6">
    <source>
        <dbReference type="Proteomes" id="UP001604277"/>
    </source>
</evidence>
<dbReference type="EMBL" id="JBFOLJ010000012">
    <property type="protein sequence ID" value="KAL2487903.1"/>
    <property type="molecule type" value="Genomic_DNA"/>
</dbReference>
<keyword evidence="3" id="KW-1133">Transmembrane helix</keyword>
<name>A0ABD1RHS6_9LAMI</name>
<keyword evidence="2" id="KW-0012">Acyltransferase</keyword>
<proteinExistence type="predicted"/>
<evidence type="ECO:0000256" key="2">
    <source>
        <dbReference type="ARBA" id="ARBA00023315"/>
    </source>
</evidence>
<evidence type="ECO:0000259" key="4">
    <source>
        <dbReference type="PROSITE" id="PS51186"/>
    </source>
</evidence>
<dbReference type="AlphaFoldDB" id="A0ABD1RHS6"/>
<dbReference type="PROSITE" id="PS51186">
    <property type="entry name" value="GNAT"/>
    <property type="match status" value="1"/>
</dbReference>